<evidence type="ECO:0000256" key="1">
    <source>
        <dbReference type="ARBA" id="ARBA00004651"/>
    </source>
</evidence>
<feature type="transmembrane region" description="Helical" evidence="7">
    <location>
        <begin position="93"/>
        <end position="119"/>
    </location>
</feature>
<dbReference type="Pfam" id="PF05977">
    <property type="entry name" value="MFS_3"/>
    <property type="match status" value="1"/>
</dbReference>
<feature type="transmembrane region" description="Helical" evidence="7">
    <location>
        <begin position="51"/>
        <end position="72"/>
    </location>
</feature>
<dbReference type="PANTHER" id="PTHR23513">
    <property type="entry name" value="INTEGRAL MEMBRANE EFFLUX PROTEIN-RELATED"/>
    <property type="match status" value="1"/>
</dbReference>
<gene>
    <name evidence="8" type="ORF">AVL59_36565</name>
</gene>
<feature type="transmembrane region" description="Helical" evidence="7">
    <location>
        <begin position="230"/>
        <end position="257"/>
    </location>
</feature>
<dbReference type="EMBL" id="CP016279">
    <property type="protein sequence ID" value="ANP54365.1"/>
    <property type="molecule type" value="Genomic_DNA"/>
</dbReference>
<evidence type="ECO:0000256" key="2">
    <source>
        <dbReference type="ARBA" id="ARBA00022448"/>
    </source>
</evidence>
<accession>A0A1B1B6B5</accession>
<dbReference type="CDD" id="cd06173">
    <property type="entry name" value="MFS_MefA_like"/>
    <property type="match status" value="1"/>
</dbReference>
<dbReference type="SUPFAM" id="SSF103473">
    <property type="entry name" value="MFS general substrate transporter"/>
    <property type="match status" value="1"/>
</dbReference>
<evidence type="ECO:0000256" key="4">
    <source>
        <dbReference type="ARBA" id="ARBA00022692"/>
    </source>
</evidence>
<dbReference type="Proteomes" id="UP000092659">
    <property type="component" value="Chromosome"/>
</dbReference>
<dbReference type="InterPro" id="IPR036259">
    <property type="entry name" value="MFS_trans_sf"/>
</dbReference>
<keyword evidence="6 7" id="KW-0472">Membrane</keyword>
<protein>
    <submittedName>
        <fullName evidence="8">Antibiotic transporter</fullName>
    </submittedName>
</protein>
<reference evidence="8 9" key="1">
    <citation type="submission" date="2016-06" db="EMBL/GenBank/DDBJ databases">
        <title>Complete genome sequence of Streptomyces griseochromogenes ATCC 14511, the Blasticidin S producer.</title>
        <authorList>
            <person name="Wu L."/>
        </authorList>
    </citation>
    <scope>NUCLEOTIDE SEQUENCE [LARGE SCALE GENOMIC DNA]</scope>
    <source>
        <strain evidence="8 9">ATCC 14511</strain>
    </source>
</reference>
<evidence type="ECO:0000313" key="9">
    <source>
        <dbReference type="Proteomes" id="UP000092659"/>
    </source>
</evidence>
<dbReference type="STRING" id="68214.AVL59_36565"/>
<comment type="subcellular location">
    <subcellularLocation>
        <location evidence="1">Cell membrane</location>
        <topology evidence="1">Multi-pass membrane protein</topology>
    </subcellularLocation>
</comment>
<feature type="transmembrane region" description="Helical" evidence="7">
    <location>
        <begin position="355"/>
        <end position="378"/>
    </location>
</feature>
<dbReference type="PANTHER" id="PTHR23513:SF6">
    <property type="entry name" value="MAJOR FACILITATOR SUPERFAMILY ASSOCIATED DOMAIN-CONTAINING PROTEIN"/>
    <property type="match status" value="1"/>
</dbReference>
<keyword evidence="2" id="KW-0813">Transport</keyword>
<feature type="transmembrane region" description="Helical" evidence="7">
    <location>
        <begin position="168"/>
        <end position="195"/>
    </location>
</feature>
<dbReference type="InterPro" id="IPR010290">
    <property type="entry name" value="TM_effector"/>
</dbReference>
<dbReference type="KEGG" id="sgs:AVL59_36565"/>
<dbReference type="GO" id="GO:0005886">
    <property type="term" value="C:plasma membrane"/>
    <property type="evidence" value="ECO:0007669"/>
    <property type="project" value="UniProtKB-SubCell"/>
</dbReference>
<dbReference type="AlphaFoldDB" id="A0A1B1B6B5"/>
<evidence type="ECO:0000256" key="7">
    <source>
        <dbReference type="SAM" id="Phobius"/>
    </source>
</evidence>
<feature type="transmembrane region" description="Helical" evidence="7">
    <location>
        <begin position="263"/>
        <end position="285"/>
    </location>
</feature>
<evidence type="ECO:0000256" key="3">
    <source>
        <dbReference type="ARBA" id="ARBA00022475"/>
    </source>
</evidence>
<keyword evidence="5 7" id="KW-1133">Transmembrane helix</keyword>
<evidence type="ECO:0000256" key="5">
    <source>
        <dbReference type="ARBA" id="ARBA00022989"/>
    </source>
</evidence>
<dbReference type="Gene3D" id="1.20.1250.20">
    <property type="entry name" value="MFS general substrate transporter like domains"/>
    <property type="match status" value="1"/>
</dbReference>
<keyword evidence="3" id="KW-1003">Cell membrane</keyword>
<feature type="transmembrane region" description="Helical" evidence="7">
    <location>
        <begin position="315"/>
        <end position="334"/>
    </location>
</feature>
<evidence type="ECO:0000313" key="8">
    <source>
        <dbReference type="EMBL" id="ANP54365.1"/>
    </source>
</evidence>
<name>A0A1B1B6B5_9ACTN</name>
<dbReference type="OrthoDB" id="145388at2"/>
<organism evidence="8 9">
    <name type="scientific">Streptomyces griseochromogenes</name>
    <dbReference type="NCBI Taxonomy" id="68214"/>
    <lineage>
        <taxon>Bacteria</taxon>
        <taxon>Bacillati</taxon>
        <taxon>Actinomycetota</taxon>
        <taxon>Actinomycetes</taxon>
        <taxon>Kitasatosporales</taxon>
        <taxon>Streptomycetaceae</taxon>
        <taxon>Streptomyces</taxon>
    </lineage>
</organism>
<dbReference type="RefSeq" id="WP_067313279.1">
    <property type="nucleotide sequence ID" value="NZ_CP016279.1"/>
</dbReference>
<feature type="transmembrane region" description="Helical" evidence="7">
    <location>
        <begin position="292"/>
        <end position="309"/>
    </location>
</feature>
<sequence length="422" mass="42558">MTAVERTGGRAPVWHGGFGRLWSAAVLSSFGDALRTAALPLLAASLTDRPLLIASVTACGYLPWIVFGLLGGAVADRVDQRRAMWTVDAVRGLLVAGFAVVVALGHASIALLIALAFALTTLQTLFDNAATALLPSLVERQALGSANARLMTGQKIAGGLVGAPAVPVLIAAGAAVPFLADAATFLLAAALVAALRTAAPERAARAAGSTLRREIAAGLRTLWHDRALRGLCAATALCNIGMGALIATLVILVTGWLHAGSAGYAAVATAYTVGGLAGGVLNRWITAGLGPLRTVLLAGTVQIGALLVMGTVRSLTALVAALAVFGSMGMLWNVNTTTLMQQRAPADMVGRVSSAFRTLAVAGAPLGALLGGAVATAGGRNTPPLLTAAFFVLSVTALIPARKPDVPVVAPDDDVTTARAPG</sequence>
<evidence type="ECO:0000256" key="6">
    <source>
        <dbReference type="ARBA" id="ARBA00023136"/>
    </source>
</evidence>
<proteinExistence type="predicted"/>
<keyword evidence="4 7" id="KW-0812">Transmembrane</keyword>